<name>A0A563E7U0_9MICO</name>
<dbReference type="PIRSF" id="PIRSF026631">
    <property type="entry name" value="UCP026631"/>
    <property type="match status" value="1"/>
</dbReference>
<accession>A0A563E7U0</accession>
<dbReference type="OrthoDB" id="4121259at2"/>
<reference evidence="3 4" key="1">
    <citation type="submission" date="2019-05" db="EMBL/GenBank/DDBJ databases">
        <authorList>
            <person name="Lee S.D."/>
        </authorList>
    </citation>
    <scope>NUCLEOTIDE SEQUENCE [LARGE SCALE GENOMIC DNA]</scope>
    <source>
        <strain evidence="3 4">C5-26</strain>
    </source>
</reference>
<evidence type="ECO:0000313" key="3">
    <source>
        <dbReference type="EMBL" id="TWP38648.1"/>
    </source>
</evidence>
<dbReference type="RefSeq" id="WP_146315051.1">
    <property type="nucleotide sequence ID" value="NZ_VCQV01000002.1"/>
</dbReference>
<dbReference type="InterPro" id="IPR014529">
    <property type="entry name" value="UCP026631"/>
</dbReference>
<dbReference type="PANTHER" id="PTHR34473:SF2">
    <property type="entry name" value="UPF0699 TRANSMEMBRANE PROTEIN YDBT"/>
    <property type="match status" value="1"/>
</dbReference>
<feature type="transmembrane region" description="Helical" evidence="1">
    <location>
        <begin position="224"/>
        <end position="246"/>
    </location>
</feature>
<reference evidence="3 4" key="2">
    <citation type="submission" date="2019-08" db="EMBL/GenBank/DDBJ databases">
        <title>Jejuicoccus antrihumi gen. nov., sp. nov., a new member of the family Dermacoccaceae isolated from a cave.</title>
        <authorList>
            <person name="Schumann P."/>
            <person name="Kim I.S."/>
        </authorList>
    </citation>
    <scope>NUCLEOTIDE SEQUENCE [LARGE SCALE GENOMIC DNA]</scope>
    <source>
        <strain evidence="3 4">C5-26</strain>
    </source>
</reference>
<keyword evidence="4" id="KW-1185">Reference proteome</keyword>
<keyword evidence="1" id="KW-0812">Transmembrane</keyword>
<feature type="transmembrane region" description="Helical" evidence="1">
    <location>
        <begin position="52"/>
        <end position="68"/>
    </location>
</feature>
<gene>
    <name evidence="3" type="ORF">FGL98_02375</name>
</gene>
<keyword evidence="1" id="KW-1133">Transmembrane helix</keyword>
<proteinExistence type="predicted"/>
<feature type="transmembrane region" description="Helical" evidence="1">
    <location>
        <begin position="271"/>
        <end position="296"/>
    </location>
</feature>
<sequence length="540" mass="56921">MNDRDPRTEAGVDGEPALGAEVMAEVAQDFPADEQWRRLSPRMLLVHPVREVIRFLPVLIGLLIAGSAGGGQNWWSLIGTGVAVALGLLRWFTTTYRFNQAQVQLRRGLLNKTTISAPMDRIRSVDVTATILHRALGLAEVKIGTGAGESELKLDGLSAPHAAALREDLLHRRGAGAPTSDPGPAADGAAAPVGDGTAEGVSLVKNRASQDELIYALDPAWIRYAPFSPAGLIAALAIFAVGGQIIRDSGLNVENNAQVQSTWSSLEGLGVALAVIVGIVVLLLVMVILSVGGYVLSFWGFRLAHNEAGGSFHTSRGLLTTRATSLEKRRLRGVELHEAVPLRWARGATLRAITTGVKDEGRGMSSTLAPSSPRDVVCRTADLVLGTPGALATPLQSHGAAATQRRYTRALGTCAVPAVALIALAFMVGRAWIGALAVLPLLLGIALGRSRANALGHAITARFLVARSGAITRRTSVVERDGAVAVGIRASFFQRRAGVATVQLATAAGRQRYDVLDVPSHAAVDLAEQILPGYVAQFRE</sequence>
<dbReference type="Pfam" id="PF03703">
    <property type="entry name" value="bPH_2"/>
    <property type="match status" value="2"/>
</dbReference>
<dbReference type="PANTHER" id="PTHR34473">
    <property type="entry name" value="UPF0699 TRANSMEMBRANE PROTEIN YDBS"/>
    <property type="match status" value="1"/>
</dbReference>
<evidence type="ECO:0000256" key="1">
    <source>
        <dbReference type="SAM" id="Phobius"/>
    </source>
</evidence>
<evidence type="ECO:0000259" key="2">
    <source>
        <dbReference type="Pfam" id="PF03703"/>
    </source>
</evidence>
<dbReference type="EMBL" id="VCQV01000002">
    <property type="protein sequence ID" value="TWP38648.1"/>
    <property type="molecule type" value="Genomic_DNA"/>
</dbReference>
<dbReference type="InterPro" id="IPR005182">
    <property type="entry name" value="YdbS-like_PH"/>
</dbReference>
<feature type="transmembrane region" description="Helical" evidence="1">
    <location>
        <begin position="74"/>
        <end position="92"/>
    </location>
</feature>
<feature type="domain" description="YdbS-like PH" evidence="2">
    <location>
        <begin position="458"/>
        <end position="520"/>
    </location>
</feature>
<dbReference type="AlphaFoldDB" id="A0A563E7U0"/>
<comment type="caution">
    <text evidence="3">The sequence shown here is derived from an EMBL/GenBank/DDBJ whole genome shotgun (WGS) entry which is preliminary data.</text>
</comment>
<organism evidence="3 4">
    <name type="scientific">Leekyejoonella antrihumi</name>
    <dbReference type="NCBI Taxonomy" id="1660198"/>
    <lineage>
        <taxon>Bacteria</taxon>
        <taxon>Bacillati</taxon>
        <taxon>Actinomycetota</taxon>
        <taxon>Actinomycetes</taxon>
        <taxon>Micrococcales</taxon>
        <taxon>Dermacoccaceae</taxon>
        <taxon>Leekyejoonella</taxon>
    </lineage>
</organism>
<feature type="transmembrane region" description="Helical" evidence="1">
    <location>
        <begin position="407"/>
        <end position="425"/>
    </location>
</feature>
<protein>
    <recommendedName>
        <fullName evidence="2">YdbS-like PH domain-containing protein</fullName>
    </recommendedName>
</protein>
<feature type="domain" description="YdbS-like PH" evidence="2">
    <location>
        <begin position="91"/>
        <end position="167"/>
    </location>
</feature>
<keyword evidence="1" id="KW-0472">Membrane</keyword>
<evidence type="ECO:0000313" key="4">
    <source>
        <dbReference type="Proteomes" id="UP000320244"/>
    </source>
</evidence>
<dbReference type="Proteomes" id="UP000320244">
    <property type="component" value="Unassembled WGS sequence"/>
</dbReference>